<gene>
    <name evidence="2" type="ORF">MSL71_3600</name>
</gene>
<dbReference type="NCBIfam" id="TIGR04354">
    <property type="entry name" value="amphi-Trp"/>
    <property type="match status" value="1"/>
</dbReference>
<dbReference type="AlphaFoldDB" id="A0A4U8YIH4"/>
<reference evidence="2 3" key="1">
    <citation type="submission" date="2019-03" db="EMBL/GenBank/DDBJ databases">
        <authorList>
            <person name="Nijsse B."/>
        </authorList>
    </citation>
    <scope>NUCLEOTIDE SEQUENCE [LARGE SCALE GENOMIC DNA]</scope>
    <source>
        <strain evidence="2">Desulfoluna butyratoxydans MSL71</strain>
    </source>
</reference>
<dbReference type="RefSeq" id="WP_180136959.1">
    <property type="nucleotide sequence ID" value="NZ_CAADHO010000001.1"/>
</dbReference>
<organism evidence="2 3">
    <name type="scientific">Desulfoluna butyratoxydans</name>
    <dbReference type="NCBI Taxonomy" id="231438"/>
    <lineage>
        <taxon>Bacteria</taxon>
        <taxon>Pseudomonadati</taxon>
        <taxon>Thermodesulfobacteriota</taxon>
        <taxon>Desulfobacteria</taxon>
        <taxon>Desulfobacterales</taxon>
        <taxon>Desulfolunaceae</taxon>
        <taxon>Desulfoluna</taxon>
    </lineage>
</organism>
<evidence type="ECO:0000313" key="3">
    <source>
        <dbReference type="Proteomes" id="UP000507962"/>
    </source>
</evidence>
<sequence>MSDEKFLFDSLQDNDTITAFLTSLTEGFRKGAIALSTNGAAIDLHPSGLLNFTVKAKKKAGHTKLSITVSWRDGETQEGQGDPPLQVR</sequence>
<protein>
    <submittedName>
        <fullName evidence="2">Amphi-trp domain</fullName>
    </submittedName>
</protein>
<dbReference type="InterPro" id="IPR027598">
    <property type="entry name" value="Amphi-Trp_dom"/>
</dbReference>
<dbReference type="Pfam" id="PF20068">
    <property type="entry name" value="Amphi-Trp"/>
    <property type="match status" value="1"/>
</dbReference>
<proteinExistence type="predicted"/>
<feature type="domain" description="Amphi-Trp" evidence="1">
    <location>
        <begin position="6"/>
        <end position="80"/>
    </location>
</feature>
<dbReference type="Proteomes" id="UP000507962">
    <property type="component" value="Unassembled WGS sequence"/>
</dbReference>
<evidence type="ECO:0000313" key="2">
    <source>
        <dbReference type="EMBL" id="VFQ42739.1"/>
    </source>
</evidence>
<dbReference type="EMBL" id="CAADHO010000001">
    <property type="protein sequence ID" value="VFQ42739.1"/>
    <property type="molecule type" value="Genomic_DNA"/>
</dbReference>
<name>A0A4U8YIH4_9BACT</name>
<accession>A0A4U8YIH4</accession>
<evidence type="ECO:0000259" key="1">
    <source>
        <dbReference type="Pfam" id="PF20068"/>
    </source>
</evidence>
<keyword evidence="3" id="KW-1185">Reference proteome</keyword>